<comment type="subcellular location">
    <subcellularLocation>
        <location evidence="1">Membrane</location>
        <topology evidence="1">Single-pass membrane protein</topology>
    </subcellularLocation>
</comment>
<dbReference type="Proteomes" id="UP000694393">
    <property type="component" value="Unplaced"/>
</dbReference>
<sequence>AGFRLTTATVLKSGMIALDVALQNSTSGNRLPVAIVPSAGLPLEEQLGTIHSSVNPWGIYLNITEPEVLRPTLRLLSKLYAQNLLWNPVWISMAVSFGSFETLGYMQGEEFLEAINTIFPYVTIAPSWPREVLTAGYTEPLIKDMLTLCKDLWQQVSFQLEAAPLTRSWLATTKLLESSPSYTVTVQHSYSEGSEWDGLPALRSIRTHTQMGVYYKIPRQFRNALIANVLTS</sequence>
<dbReference type="InterPro" id="IPR019356">
    <property type="entry name" value="Menorin_dom"/>
</dbReference>
<organism evidence="8 9">
    <name type="scientific">Pelusios castaneus</name>
    <name type="common">West African mud turtle</name>
    <dbReference type="NCBI Taxonomy" id="367368"/>
    <lineage>
        <taxon>Eukaryota</taxon>
        <taxon>Metazoa</taxon>
        <taxon>Chordata</taxon>
        <taxon>Craniata</taxon>
        <taxon>Vertebrata</taxon>
        <taxon>Euteleostomi</taxon>
        <taxon>Archelosauria</taxon>
        <taxon>Testudinata</taxon>
        <taxon>Testudines</taxon>
        <taxon>Pleurodira</taxon>
        <taxon>Pelomedusidae</taxon>
        <taxon>Pelusios</taxon>
    </lineage>
</organism>
<keyword evidence="2" id="KW-0812">Transmembrane</keyword>
<name>A0A8C8SPX5_9SAUR</name>
<reference evidence="8" key="2">
    <citation type="submission" date="2025-09" db="UniProtKB">
        <authorList>
            <consortium name="Ensembl"/>
        </authorList>
    </citation>
    <scope>IDENTIFICATION</scope>
</reference>
<evidence type="ECO:0000256" key="3">
    <source>
        <dbReference type="ARBA" id="ARBA00022989"/>
    </source>
</evidence>
<accession>A0A8C8SPX5</accession>
<reference evidence="8" key="1">
    <citation type="submission" date="2025-08" db="UniProtKB">
        <authorList>
            <consortium name="Ensembl"/>
        </authorList>
    </citation>
    <scope>IDENTIFICATION</scope>
</reference>
<evidence type="ECO:0000313" key="8">
    <source>
        <dbReference type="Ensembl" id="ENSPCEP00000025210.1"/>
    </source>
</evidence>
<evidence type="ECO:0000256" key="1">
    <source>
        <dbReference type="ARBA" id="ARBA00004167"/>
    </source>
</evidence>
<keyword evidence="3" id="KW-1133">Transmembrane helix</keyword>
<keyword evidence="4" id="KW-0472">Membrane</keyword>
<evidence type="ECO:0000256" key="6">
    <source>
        <dbReference type="ARBA" id="ARBA00044953"/>
    </source>
</evidence>
<dbReference type="GO" id="GO:0005615">
    <property type="term" value="C:extracellular space"/>
    <property type="evidence" value="ECO:0007669"/>
    <property type="project" value="TreeGrafter"/>
</dbReference>
<evidence type="ECO:0000313" key="9">
    <source>
        <dbReference type="Proteomes" id="UP000694393"/>
    </source>
</evidence>
<feature type="domain" description="Menorin-like" evidence="7">
    <location>
        <begin position="6"/>
        <end position="221"/>
    </location>
</feature>
<evidence type="ECO:0000259" key="7">
    <source>
        <dbReference type="Pfam" id="PF10223"/>
    </source>
</evidence>
<keyword evidence="9" id="KW-1185">Reference proteome</keyword>
<proteinExistence type="inferred from homology"/>
<dbReference type="PANTHER" id="PTHR21184:SF4">
    <property type="entry name" value="PROTEIN FAM151A"/>
    <property type="match status" value="1"/>
</dbReference>
<dbReference type="Pfam" id="PF10223">
    <property type="entry name" value="Menorin_N"/>
    <property type="match status" value="1"/>
</dbReference>
<comment type="similarity">
    <text evidence="6">Belongs to the menorin family.</text>
</comment>
<evidence type="ECO:0000256" key="5">
    <source>
        <dbReference type="ARBA" id="ARBA00044104"/>
    </source>
</evidence>
<evidence type="ECO:0000256" key="4">
    <source>
        <dbReference type="ARBA" id="ARBA00023136"/>
    </source>
</evidence>
<protein>
    <recommendedName>
        <fullName evidence="5">Protein FAM151A</fullName>
    </recommendedName>
</protein>
<dbReference type="AlphaFoldDB" id="A0A8C8SPX5"/>
<dbReference type="Ensembl" id="ENSPCET00000026059.1">
    <property type="protein sequence ID" value="ENSPCEP00000025210.1"/>
    <property type="gene ID" value="ENSPCEG00000019031.1"/>
</dbReference>
<dbReference type="GO" id="GO:0016020">
    <property type="term" value="C:membrane"/>
    <property type="evidence" value="ECO:0007669"/>
    <property type="project" value="UniProtKB-SubCell"/>
</dbReference>
<dbReference type="PANTHER" id="PTHR21184">
    <property type="entry name" value="MENORIN (DENDRITIC BRANCHING PROTEIN)"/>
    <property type="match status" value="1"/>
</dbReference>
<evidence type="ECO:0000256" key="2">
    <source>
        <dbReference type="ARBA" id="ARBA00022692"/>
    </source>
</evidence>